<evidence type="ECO:0000313" key="4">
    <source>
        <dbReference type="Proteomes" id="UP000284178"/>
    </source>
</evidence>
<name>A0A412G5J6_9FIRM</name>
<sequence>MRNEVFGTCPVCGNQLLATRLTCTRCHTEITGEFALSRFSYLNRDELQFVETFIRVQGNIKEMEKEFNISYPTVKKMLDTIITKMGFPVKQEAEPAVRADDVLSRLQQGEISAEEAIALLKK</sequence>
<dbReference type="AlphaFoldDB" id="A0A412G5J6"/>
<evidence type="ECO:0000259" key="1">
    <source>
        <dbReference type="Pfam" id="PF09862"/>
    </source>
</evidence>
<feature type="domain" description="DUF2089" evidence="2">
    <location>
        <begin position="9"/>
        <end position="40"/>
    </location>
</feature>
<reference evidence="3 4" key="1">
    <citation type="submission" date="2018-08" db="EMBL/GenBank/DDBJ databases">
        <title>A genome reference for cultivated species of the human gut microbiota.</title>
        <authorList>
            <person name="Zou Y."/>
            <person name="Xue W."/>
            <person name="Luo G."/>
        </authorList>
    </citation>
    <scope>NUCLEOTIDE SEQUENCE [LARGE SCALE GENOMIC DNA]</scope>
    <source>
        <strain evidence="3 4">AF24-29</strain>
    </source>
</reference>
<gene>
    <name evidence="3" type="ORF">DWY25_02815</name>
</gene>
<dbReference type="Pfam" id="PF22747">
    <property type="entry name" value="Zn_ribbon_DUF2089"/>
    <property type="match status" value="1"/>
</dbReference>
<evidence type="ECO:0000313" key="3">
    <source>
        <dbReference type="EMBL" id="RGR76302.1"/>
    </source>
</evidence>
<proteinExistence type="predicted"/>
<dbReference type="RefSeq" id="WP_006058960.1">
    <property type="nucleotide sequence ID" value="NZ_CABJCV010000002.1"/>
</dbReference>
<dbReference type="InterPro" id="IPR018658">
    <property type="entry name" value="DUF2089"/>
</dbReference>
<dbReference type="EMBL" id="QRUP01000002">
    <property type="protein sequence ID" value="RGR76302.1"/>
    <property type="molecule type" value="Genomic_DNA"/>
</dbReference>
<dbReference type="InterPro" id="IPR053957">
    <property type="entry name" value="DUF2089_Zn_ribbon"/>
</dbReference>
<dbReference type="Pfam" id="PF09862">
    <property type="entry name" value="DUF2089"/>
    <property type="match status" value="1"/>
</dbReference>
<feature type="domain" description="DUF2089" evidence="1">
    <location>
        <begin position="42"/>
        <end position="87"/>
    </location>
</feature>
<evidence type="ECO:0000259" key="2">
    <source>
        <dbReference type="Pfam" id="PF22747"/>
    </source>
</evidence>
<dbReference type="Proteomes" id="UP000284178">
    <property type="component" value="Unassembled WGS sequence"/>
</dbReference>
<accession>A0A412G5J6</accession>
<comment type="caution">
    <text evidence="3">The sequence shown here is derived from an EMBL/GenBank/DDBJ whole genome shotgun (WGS) entry which is preliminary data.</text>
</comment>
<organism evidence="3 4">
    <name type="scientific">Holdemania filiformis</name>
    <dbReference type="NCBI Taxonomy" id="61171"/>
    <lineage>
        <taxon>Bacteria</taxon>
        <taxon>Bacillati</taxon>
        <taxon>Bacillota</taxon>
        <taxon>Erysipelotrichia</taxon>
        <taxon>Erysipelotrichales</taxon>
        <taxon>Erysipelotrichaceae</taxon>
        <taxon>Holdemania</taxon>
    </lineage>
</organism>
<dbReference type="GeneID" id="83014341"/>
<keyword evidence="4" id="KW-1185">Reference proteome</keyword>
<protein>
    <submittedName>
        <fullName evidence="3">DUF2089 domain-containing protein</fullName>
    </submittedName>
</protein>